<dbReference type="GO" id="GO:0070531">
    <property type="term" value="C:BRCA1-A complex"/>
    <property type="evidence" value="ECO:0007669"/>
    <property type="project" value="TreeGrafter"/>
</dbReference>
<dbReference type="Gene3D" id="3.40.50.10190">
    <property type="entry name" value="BRCT domain"/>
    <property type="match status" value="3"/>
</dbReference>
<dbReference type="Pfam" id="PF00533">
    <property type="entry name" value="BRCT"/>
    <property type="match status" value="1"/>
</dbReference>
<evidence type="ECO:0000256" key="8">
    <source>
        <dbReference type="PROSITE-ProRule" id="PRU00175"/>
    </source>
</evidence>
<feature type="compositionally biased region" description="Polar residues" evidence="9">
    <location>
        <begin position="236"/>
        <end position="253"/>
    </location>
</feature>
<name>A0A194R5K1_PAPMA</name>
<keyword evidence="13" id="KW-1185">Reference proteome</keyword>
<evidence type="ECO:0000256" key="9">
    <source>
        <dbReference type="SAM" id="MobiDB-lite"/>
    </source>
</evidence>
<feature type="domain" description="BRCT" evidence="11">
    <location>
        <begin position="930"/>
        <end position="1018"/>
    </location>
</feature>
<dbReference type="Proteomes" id="UP000053240">
    <property type="component" value="Unassembled WGS sequence"/>
</dbReference>
<dbReference type="GO" id="GO:0004842">
    <property type="term" value="F:ubiquitin-protein transferase activity"/>
    <property type="evidence" value="ECO:0007669"/>
    <property type="project" value="TreeGrafter"/>
</dbReference>
<keyword evidence="5" id="KW-0862">Zinc</keyword>
<dbReference type="SUPFAM" id="SSF52113">
    <property type="entry name" value="BRCT domain"/>
    <property type="match status" value="2"/>
</dbReference>
<feature type="compositionally biased region" description="Polar residues" evidence="9">
    <location>
        <begin position="348"/>
        <end position="368"/>
    </location>
</feature>
<sequence>MILKDFNINLLTKLLTQQLEQVTCFGCCRCYCAPVTAECGHTLCNGCWYGRANCPVCALPVEKKNQKLNLPLQLLTDHVYALVNSFEKLFNIKLAELELETTNKELQITDTNKNVTDWLENSQNKFSAAISNLSTQDLNTHVEYLTSEAQIHTANSKPTHQPKKDSIQHLQDDWDKIEILEDPKECVQDKENIHIETMDIEENEYTSENPRRSTRKKEISISREPHDVQNEKADSTKSTTAVSKQATKTKQTWNHAKKMRQEFSRLNKENTNKLNVSIETVKKTQVSCSTTKLVEKQNLTTTATRNITANESSKETVEEKSLGTANIVDADTIISSNTKKSIDKTNEYDSTNQTPSNIRNKNNTSIDSGNPCDNEEVISPKVKFFKKGPLHVKPQEMPHTSHDKDETKISDDVIITIRVGKVITNVCIKQNESNPQIKIHTDKEVQTTLELENNTCNNIKINTVKLTQLNSVNQKQPKTLSIMNVATQSHKEIVKSDSTKKNTASADTRTAQFEITASIEKELPHIMECFADENRQKITQSQKGHKDNDQGTRKENIPEDIEGINDIFDCEFSKTPSVQSLKASKNVPSAILVPTQNKSKTYSPVDKRLRSLDYEELPLKKKQRLDTENVTMRGSKVGYNDSECSNYDTVMEKVFANIDADIGIIQSKTTDNTLSNKANSTKNTQVVYSQSKNYDHNKNGDNNNQKDSENLFSNFDNDVITQTNKLNTQTKPIHNESLTPNLCREFTSPEEDNRENEKMDIELGTPLNDDSDVSIVEETPQKNVSNIKVKQKSGISSNFDNDISEQSDAKNLYLKATIKNNISSNSLNETIKKNQENTDIKKVKNSIITPSTINKFVEQIQHKSTPVARKSLNFNIKNIKQDAEETLCKSLLTEVETTQEKEFMNEVFQEAVSSPEFKSSVVLRQKNRKIEFCVAGSCLIPKQTIKLRQLCRDKGWRFVEEYTDDVTHLVIEVDEENKCKRSLKYMRALAAGKWIIGFAWVEKCIQTGTIIPEEGFECLDMTGEPGPRRSRLAKRKLFSDISFYCMPPINMLDHHMLKEILVSAGGTLVHEISEVRVAGGAPGLVLAEPEHTQDSKYECNFHNEGFECLDMTGEPGPRRSRLAKRKLFSDISFYCMPPFNMLDHHMLKEILVSAGGTLVHEMSEVRVSDGAPGLVLAEPEHTQDSKYEYLAMDLGIVPVHCEWALNCLGHYALAPLEVPLLLCSPTVLKPKLQHWPHELRALIE</sequence>
<dbReference type="SUPFAM" id="SSF57850">
    <property type="entry name" value="RING/U-box"/>
    <property type="match status" value="1"/>
</dbReference>
<evidence type="ECO:0000256" key="6">
    <source>
        <dbReference type="ARBA" id="ARBA00023204"/>
    </source>
</evidence>
<dbReference type="PANTHER" id="PTHR13763:SF0">
    <property type="entry name" value="BREAST CANCER TYPE 1 SUSCEPTIBILITY PROTEIN"/>
    <property type="match status" value="1"/>
</dbReference>
<feature type="region of interest" description="Disordered" evidence="9">
    <location>
        <begin position="538"/>
        <end position="557"/>
    </location>
</feature>
<dbReference type="Gene3D" id="3.30.40.10">
    <property type="entry name" value="Zinc/RING finger domain, C3HC4 (zinc finger)"/>
    <property type="match status" value="1"/>
</dbReference>
<evidence type="ECO:0000313" key="12">
    <source>
        <dbReference type="EMBL" id="KPJ11141.1"/>
    </source>
</evidence>
<accession>A0A194R5K1</accession>
<keyword evidence="4 8" id="KW-0479">Metal-binding</keyword>
<evidence type="ECO:0000313" key="13">
    <source>
        <dbReference type="Proteomes" id="UP000053240"/>
    </source>
</evidence>
<proteinExistence type="predicted"/>
<keyword evidence="6" id="KW-0234">DNA repair</keyword>
<evidence type="ECO:0000256" key="3">
    <source>
        <dbReference type="ARBA" id="ARBA00022763"/>
    </source>
</evidence>
<feature type="region of interest" description="Disordered" evidence="9">
    <location>
        <begin position="201"/>
        <end position="253"/>
    </location>
</feature>
<dbReference type="CDD" id="cd16449">
    <property type="entry name" value="RING-HC"/>
    <property type="match status" value="1"/>
</dbReference>
<keyword evidence="3" id="KW-0227">DNA damage</keyword>
<dbReference type="InParanoid" id="A0A194R5K1"/>
<evidence type="ECO:0000256" key="7">
    <source>
        <dbReference type="ARBA" id="ARBA00023242"/>
    </source>
</evidence>
<dbReference type="InterPro" id="IPR013083">
    <property type="entry name" value="Znf_RING/FYVE/PHD"/>
</dbReference>
<evidence type="ECO:0000256" key="1">
    <source>
        <dbReference type="ARBA" id="ARBA00004123"/>
    </source>
</evidence>
<evidence type="ECO:0000256" key="5">
    <source>
        <dbReference type="ARBA" id="ARBA00022833"/>
    </source>
</evidence>
<dbReference type="AlphaFoldDB" id="A0A194R5K1"/>
<dbReference type="GO" id="GO:0045944">
    <property type="term" value="P:positive regulation of transcription by RNA polymerase II"/>
    <property type="evidence" value="ECO:0007669"/>
    <property type="project" value="TreeGrafter"/>
</dbReference>
<feature type="compositionally biased region" description="Basic and acidic residues" evidence="9">
    <location>
        <begin position="544"/>
        <end position="557"/>
    </location>
</feature>
<gene>
    <name evidence="12" type="ORF">RR48_14780</name>
</gene>
<dbReference type="InterPro" id="IPR001357">
    <property type="entry name" value="BRCT_dom"/>
</dbReference>
<dbReference type="InterPro" id="IPR001841">
    <property type="entry name" value="Znf_RING"/>
</dbReference>
<dbReference type="STRING" id="76193.A0A194R5K1"/>
<dbReference type="PANTHER" id="PTHR13763">
    <property type="entry name" value="BREAST CANCER TYPE 1 SUSCEPTIBILITY PROTEIN BRCA1"/>
    <property type="match status" value="1"/>
</dbReference>
<feature type="domain" description="RING-type" evidence="10">
    <location>
        <begin position="24"/>
        <end position="57"/>
    </location>
</feature>
<evidence type="ECO:0000259" key="10">
    <source>
        <dbReference type="PROSITE" id="PS50089"/>
    </source>
</evidence>
<keyword evidence="2" id="KW-0677">Repeat</keyword>
<evidence type="ECO:0000256" key="4">
    <source>
        <dbReference type="ARBA" id="ARBA00022771"/>
    </source>
</evidence>
<organism evidence="12 13">
    <name type="scientific">Papilio machaon</name>
    <name type="common">Old World swallowtail butterfly</name>
    <dbReference type="NCBI Taxonomy" id="76193"/>
    <lineage>
        <taxon>Eukaryota</taxon>
        <taxon>Metazoa</taxon>
        <taxon>Ecdysozoa</taxon>
        <taxon>Arthropoda</taxon>
        <taxon>Hexapoda</taxon>
        <taxon>Insecta</taxon>
        <taxon>Pterygota</taxon>
        <taxon>Neoptera</taxon>
        <taxon>Endopterygota</taxon>
        <taxon>Lepidoptera</taxon>
        <taxon>Glossata</taxon>
        <taxon>Ditrysia</taxon>
        <taxon>Papilionoidea</taxon>
        <taxon>Papilionidae</taxon>
        <taxon>Papilioninae</taxon>
        <taxon>Papilio</taxon>
    </lineage>
</organism>
<evidence type="ECO:0000256" key="2">
    <source>
        <dbReference type="ARBA" id="ARBA00022737"/>
    </source>
</evidence>
<dbReference type="SMART" id="SM00292">
    <property type="entry name" value="BRCT"/>
    <property type="match status" value="2"/>
</dbReference>
<feature type="region of interest" description="Disordered" evidence="9">
    <location>
        <begin position="344"/>
        <end position="373"/>
    </location>
</feature>
<dbReference type="InterPro" id="IPR036420">
    <property type="entry name" value="BRCT_dom_sf"/>
</dbReference>
<keyword evidence="7" id="KW-0539">Nucleus</keyword>
<dbReference type="GO" id="GO:0008270">
    <property type="term" value="F:zinc ion binding"/>
    <property type="evidence" value="ECO:0007669"/>
    <property type="project" value="UniProtKB-KW"/>
</dbReference>
<keyword evidence="4 8" id="KW-0863">Zinc-finger</keyword>
<dbReference type="GO" id="GO:0031436">
    <property type="term" value="C:BRCA1-BARD1 complex"/>
    <property type="evidence" value="ECO:0007669"/>
    <property type="project" value="TreeGrafter"/>
</dbReference>
<feature type="domain" description="BRCT" evidence="11">
    <location>
        <begin position="1123"/>
        <end position="1221"/>
    </location>
</feature>
<comment type="subcellular location">
    <subcellularLocation>
        <location evidence="1">Nucleus</location>
    </subcellularLocation>
</comment>
<protein>
    <submittedName>
        <fullName evidence="12">Breast cancer type 1 susceptibility protein-like</fullName>
    </submittedName>
</protein>
<dbReference type="PROSITE" id="PS50089">
    <property type="entry name" value="ZF_RING_2"/>
    <property type="match status" value="1"/>
</dbReference>
<reference evidence="12 13" key="1">
    <citation type="journal article" date="2015" name="Nat. Commun.">
        <title>Outbred genome sequencing and CRISPR/Cas9 gene editing in butterflies.</title>
        <authorList>
            <person name="Li X."/>
            <person name="Fan D."/>
            <person name="Zhang W."/>
            <person name="Liu G."/>
            <person name="Zhang L."/>
            <person name="Zhao L."/>
            <person name="Fang X."/>
            <person name="Chen L."/>
            <person name="Dong Y."/>
            <person name="Chen Y."/>
            <person name="Ding Y."/>
            <person name="Zhao R."/>
            <person name="Feng M."/>
            <person name="Zhu Y."/>
            <person name="Feng Y."/>
            <person name="Jiang X."/>
            <person name="Zhu D."/>
            <person name="Xiang H."/>
            <person name="Feng X."/>
            <person name="Li S."/>
            <person name="Wang J."/>
            <person name="Zhang G."/>
            <person name="Kronforst M.R."/>
            <person name="Wang W."/>
        </authorList>
    </citation>
    <scope>NUCLEOTIDE SEQUENCE [LARGE SCALE GENOMIC DNA]</scope>
    <source>
        <strain evidence="12">Ya'a_city_454_Pm</strain>
        <tissue evidence="12">Whole body</tissue>
    </source>
</reference>
<dbReference type="EMBL" id="KQ460883">
    <property type="protein sequence ID" value="KPJ11141.1"/>
    <property type="molecule type" value="Genomic_DNA"/>
</dbReference>
<evidence type="ECO:0000259" key="11">
    <source>
        <dbReference type="PROSITE" id="PS50172"/>
    </source>
</evidence>
<dbReference type="InterPro" id="IPR031099">
    <property type="entry name" value="BRCA1-associated"/>
</dbReference>
<dbReference type="GO" id="GO:0000724">
    <property type="term" value="P:double-strand break repair via homologous recombination"/>
    <property type="evidence" value="ECO:0007669"/>
    <property type="project" value="TreeGrafter"/>
</dbReference>
<dbReference type="PROSITE" id="PS50172">
    <property type="entry name" value="BRCT"/>
    <property type="match status" value="2"/>
</dbReference>
<feature type="compositionally biased region" description="Basic and acidic residues" evidence="9">
    <location>
        <begin position="216"/>
        <end position="235"/>
    </location>
</feature>